<organism evidence="1 2">
    <name type="scientific">Nibrella viscosa</name>
    <dbReference type="NCBI Taxonomy" id="1084524"/>
    <lineage>
        <taxon>Bacteria</taxon>
        <taxon>Pseudomonadati</taxon>
        <taxon>Bacteroidota</taxon>
        <taxon>Cytophagia</taxon>
        <taxon>Cytophagales</taxon>
        <taxon>Spirosomataceae</taxon>
        <taxon>Nibrella</taxon>
    </lineage>
</organism>
<gene>
    <name evidence="1" type="ORF">GCM10023187_26190</name>
</gene>
<dbReference type="RefSeq" id="WP_345267786.1">
    <property type="nucleotide sequence ID" value="NZ_BAABHB010000004.1"/>
</dbReference>
<dbReference type="EMBL" id="BAABHB010000004">
    <property type="protein sequence ID" value="GAA4406585.1"/>
    <property type="molecule type" value="Genomic_DNA"/>
</dbReference>
<name>A0ABP8KGJ3_9BACT</name>
<sequence length="209" mass="24338">MATLVWKEAHGRSRAGTKRQWQRYQDVLRSENTRPVLSCVGNHDFWCQTETQAGFENGGRWALDKLAMAQRYYNLHRNGWQLIVLDSVQPHKDGSWYTAFLDEEQFTWRQQDLKRTPTTNPILIVSHVSILVTCVFFDGPRLDKDHWRIPASWMHTDARWIFDLFHRHPNVKAALSRHFHLQDRVDGNGVVSGAGRGQPNYHTAAGYAW</sequence>
<protein>
    <recommendedName>
        <fullName evidence="3">Calcineurin-like phosphoesterase</fullName>
    </recommendedName>
</protein>
<dbReference type="PANTHER" id="PTHR43143:SF1">
    <property type="entry name" value="SERINE_THREONINE-PROTEIN PHOSPHATASE CPPED1"/>
    <property type="match status" value="1"/>
</dbReference>
<evidence type="ECO:0000313" key="2">
    <source>
        <dbReference type="Proteomes" id="UP001500936"/>
    </source>
</evidence>
<dbReference type="Gene3D" id="3.60.21.10">
    <property type="match status" value="1"/>
</dbReference>
<dbReference type="Proteomes" id="UP001500936">
    <property type="component" value="Unassembled WGS sequence"/>
</dbReference>
<evidence type="ECO:0008006" key="3">
    <source>
        <dbReference type="Google" id="ProtNLM"/>
    </source>
</evidence>
<reference evidence="2" key="1">
    <citation type="journal article" date="2019" name="Int. J. Syst. Evol. Microbiol.">
        <title>The Global Catalogue of Microorganisms (GCM) 10K type strain sequencing project: providing services to taxonomists for standard genome sequencing and annotation.</title>
        <authorList>
            <consortium name="The Broad Institute Genomics Platform"/>
            <consortium name="The Broad Institute Genome Sequencing Center for Infectious Disease"/>
            <person name="Wu L."/>
            <person name="Ma J."/>
        </authorList>
    </citation>
    <scope>NUCLEOTIDE SEQUENCE [LARGE SCALE GENOMIC DNA]</scope>
    <source>
        <strain evidence="2">JCM 17925</strain>
    </source>
</reference>
<dbReference type="InterPro" id="IPR029052">
    <property type="entry name" value="Metallo-depent_PP-like"/>
</dbReference>
<accession>A0ABP8KGJ3</accession>
<dbReference type="PANTHER" id="PTHR43143">
    <property type="entry name" value="METALLOPHOSPHOESTERASE, CALCINEURIN SUPERFAMILY"/>
    <property type="match status" value="1"/>
</dbReference>
<evidence type="ECO:0000313" key="1">
    <source>
        <dbReference type="EMBL" id="GAA4406585.1"/>
    </source>
</evidence>
<proteinExistence type="predicted"/>
<keyword evidence="2" id="KW-1185">Reference proteome</keyword>
<dbReference type="InterPro" id="IPR051918">
    <property type="entry name" value="STPP_CPPED1"/>
</dbReference>
<dbReference type="SUPFAM" id="SSF56300">
    <property type="entry name" value="Metallo-dependent phosphatases"/>
    <property type="match status" value="1"/>
</dbReference>
<comment type="caution">
    <text evidence="1">The sequence shown here is derived from an EMBL/GenBank/DDBJ whole genome shotgun (WGS) entry which is preliminary data.</text>
</comment>